<organism evidence="2 3">
    <name type="scientific">Penicillium cinerascens</name>
    <dbReference type="NCBI Taxonomy" id="70096"/>
    <lineage>
        <taxon>Eukaryota</taxon>
        <taxon>Fungi</taxon>
        <taxon>Dikarya</taxon>
        <taxon>Ascomycota</taxon>
        <taxon>Pezizomycotina</taxon>
        <taxon>Eurotiomycetes</taxon>
        <taxon>Eurotiomycetidae</taxon>
        <taxon>Eurotiales</taxon>
        <taxon>Aspergillaceae</taxon>
        <taxon>Penicillium</taxon>
    </lineage>
</organism>
<feature type="region of interest" description="Disordered" evidence="1">
    <location>
        <begin position="74"/>
        <end position="97"/>
    </location>
</feature>
<evidence type="ECO:0000256" key="1">
    <source>
        <dbReference type="SAM" id="MobiDB-lite"/>
    </source>
</evidence>
<keyword evidence="3" id="KW-1185">Reference proteome</keyword>
<evidence type="ECO:0000313" key="3">
    <source>
        <dbReference type="Proteomes" id="UP001150904"/>
    </source>
</evidence>
<name>A0A9W9N1R6_9EURO</name>
<gene>
    <name evidence="2" type="ORF">N7498_003234</name>
</gene>
<proteinExistence type="predicted"/>
<dbReference type="EMBL" id="JAPQKR010000008">
    <property type="protein sequence ID" value="KAJ5211588.1"/>
    <property type="molecule type" value="Genomic_DNA"/>
</dbReference>
<dbReference type="Proteomes" id="UP001150904">
    <property type="component" value="Unassembled WGS sequence"/>
</dbReference>
<dbReference type="AlphaFoldDB" id="A0A9W9N1R6"/>
<reference evidence="2" key="2">
    <citation type="journal article" date="2023" name="IMA Fungus">
        <title>Comparative genomic study of the Penicillium genus elucidates a diverse pangenome and 15 lateral gene transfer events.</title>
        <authorList>
            <person name="Petersen C."/>
            <person name="Sorensen T."/>
            <person name="Nielsen M.R."/>
            <person name="Sondergaard T.E."/>
            <person name="Sorensen J.L."/>
            <person name="Fitzpatrick D.A."/>
            <person name="Frisvad J.C."/>
            <person name="Nielsen K.L."/>
        </authorList>
    </citation>
    <scope>NUCLEOTIDE SEQUENCE</scope>
    <source>
        <strain evidence="2">IBT 15544</strain>
    </source>
</reference>
<accession>A0A9W9N1R6</accession>
<sequence length="554" mass="62893">MADPLPTQSETADRPSPPKRKYSRPSCDSCVRLGAECIYQESDPSTFDPASLAILKRLDDLEVLIQTKTNDPSPLSLVEFPSTSPSDPRGDLSSSATDRRIPRKLPFITIETVLEWPVFDDCNFSRHFHLLDAFEENTHDRAGPISVDFDLYNTDSLFREFFDNVHIFNPTLEEEEVREYVNIVRLNGIGWDAMSCLLLLIYAHGSIATPFVKNGRGVSPASFGKSTPFLQAEAYFCAARKRMGPLLCSSGVIEAQCFFLAGAYLMATLRPVAAWRMFVQALACCQGFSLRQRNGPRGQNESSTKQRIYWTCFKSELELRLELNVSQTGVLDLSYPILFPSPPERLKSKDEATWYFYLAEIALRRLKNRILDSLYRHDSASPEFTIEHAIFDFEEQTDAWLASLPETLALGVVNPDTDQYEPFRFILSGHFLDCQETMYWHFVVEGIHGRVSSSNEHFVRKGLKVCVDRIQQNKTGFYHRHHGTWLMLRSCTRSALVLLAARRCVELAGFLSLGWKEAVLDVTRMLAFWKDESGDILEMLNVLQALLDADDAAM</sequence>
<evidence type="ECO:0000313" key="2">
    <source>
        <dbReference type="EMBL" id="KAJ5211588.1"/>
    </source>
</evidence>
<dbReference type="InterPro" id="IPR053181">
    <property type="entry name" value="EcdB-like_regulator"/>
</dbReference>
<dbReference type="RefSeq" id="XP_058309758.1">
    <property type="nucleotide sequence ID" value="XM_058450296.1"/>
</dbReference>
<dbReference type="CDD" id="cd12148">
    <property type="entry name" value="fungal_TF_MHR"/>
    <property type="match status" value="1"/>
</dbReference>
<dbReference type="PANTHER" id="PTHR47785">
    <property type="entry name" value="ZN(II)2CYS6 TRANSCRIPTION FACTOR (EUROFUNG)-RELATED-RELATED"/>
    <property type="match status" value="1"/>
</dbReference>
<dbReference type="PANTHER" id="PTHR47785:SF7">
    <property type="entry name" value="ZN(II)2CYS6 TRANSCRIPTION FACTOR (EUROFUNG)"/>
    <property type="match status" value="1"/>
</dbReference>
<evidence type="ECO:0008006" key="4">
    <source>
        <dbReference type="Google" id="ProtNLM"/>
    </source>
</evidence>
<feature type="compositionally biased region" description="Polar residues" evidence="1">
    <location>
        <begin position="81"/>
        <end position="96"/>
    </location>
</feature>
<reference evidence="2" key="1">
    <citation type="submission" date="2022-12" db="EMBL/GenBank/DDBJ databases">
        <authorList>
            <person name="Petersen C."/>
        </authorList>
    </citation>
    <scope>NUCLEOTIDE SEQUENCE</scope>
    <source>
        <strain evidence="2">IBT 15544</strain>
    </source>
</reference>
<comment type="caution">
    <text evidence="2">The sequence shown here is derived from an EMBL/GenBank/DDBJ whole genome shotgun (WGS) entry which is preliminary data.</text>
</comment>
<protein>
    <recommendedName>
        <fullName evidence="4">Transcription factor domain-containing protein</fullName>
    </recommendedName>
</protein>
<dbReference type="GeneID" id="83177597"/>
<feature type="compositionally biased region" description="Polar residues" evidence="1">
    <location>
        <begin position="1"/>
        <end position="10"/>
    </location>
</feature>
<dbReference type="OrthoDB" id="4356994at2759"/>
<feature type="region of interest" description="Disordered" evidence="1">
    <location>
        <begin position="1"/>
        <end position="27"/>
    </location>
</feature>